<sequence length="119" mass="12860">MGVRMQRGCGPRGAPCQLHRRSAVPTEREWYLGPIRGGPRGPSSCRHYLGVPVPPADARGFDLVTSALISDFHSAEVKADAEPVEEGLKMLPLGPGNDPTQVYRDTVVPLTEVKEAGDR</sequence>
<protein>
    <submittedName>
        <fullName evidence="1">Uncharacterized protein</fullName>
    </submittedName>
</protein>
<gene>
    <name evidence="1" type="ORF">IPOD504_LOCUS11966</name>
</gene>
<dbReference type="Proteomes" id="UP000837857">
    <property type="component" value="Chromosome 29"/>
</dbReference>
<dbReference type="EMBL" id="OW152841">
    <property type="protein sequence ID" value="CAH2062422.1"/>
    <property type="molecule type" value="Genomic_DNA"/>
</dbReference>
<proteinExistence type="predicted"/>
<evidence type="ECO:0000313" key="2">
    <source>
        <dbReference type="Proteomes" id="UP000837857"/>
    </source>
</evidence>
<feature type="non-terminal residue" evidence="1">
    <location>
        <position position="1"/>
    </location>
</feature>
<reference evidence="1" key="1">
    <citation type="submission" date="2022-03" db="EMBL/GenBank/DDBJ databases">
        <authorList>
            <person name="Martin H S."/>
        </authorList>
    </citation>
    <scope>NUCLEOTIDE SEQUENCE</scope>
</reference>
<keyword evidence="2" id="KW-1185">Reference proteome</keyword>
<accession>A0ABN8INP4</accession>
<organism evidence="1 2">
    <name type="scientific">Iphiclides podalirius</name>
    <name type="common">scarce swallowtail</name>
    <dbReference type="NCBI Taxonomy" id="110791"/>
    <lineage>
        <taxon>Eukaryota</taxon>
        <taxon>Metazoa</taxon>
        <taxon>Ecdysozoa</taxon>
        <taxon>Arthropoda</taxon>
        <taxon>Hexapoda</taxon>
        <taxon>Insecta</taxon>
        <taxon>Pterygota</taxon>
        <taxon>Neoptera</taxon>
        <taxon>Endopterygota</taxon>
        <taxon>Lepidoptera</taxon>
        <taxon>Glossata</taxon>
        <taxon>Ditrysia</taxon>
        <taxon>Papilionoidea</taxon>
        <taxon>Papilionidae</taxon>
        <taxon>Papilioninae</taxon>
        <taxon>Iphiclides</taxon>
    </lineage>
</organism>
<name>A0ABN8INP4_9NEOP</name>
<evidence type="ECO:0000313" key="1">
    <source>
        <dbReference type="EMBL" id="CAH2062422.1"/>
    </source>
</evidence>